<dbReference type="EMBL" id="JALJOS010000006">
    <property type="protein sequence ID" value="KAK9837581.1"/>
    <property type="molecule type" value="Genomic_DNA"/>
</dbReference>
<dbReference type="SUPFAM" id="SSF53448">
    <property type="entry name" value="Nucleotide-diphospho-sugar transferases"/>
    <property type="match status" value="1"/>
</dbReference>
<evidence type="ECO:0000313" key="3">
    <source>
        <dbReference type="Proteomes" id="UP001438707"/>
    </source>
</evidence>
<dbReference type="Proteomes" id="UP001438707">
    <property type="component" value="Unassembled WGS sequence"/>
</dbReference>
<accession>A0AAW1RWV4</accession>
<dbReference type="PANTHER" id="PTHR34496">
    <property type="entry name" value="GLCNAC TRANSFERASE-RELATED"/>
    <property type="match status" value="1"/>
</dbReference>
<keyword evidence="3" id="KW-1185">Reference proteome</keyword>
<dbReference type="Pfam" id="PF11397">
    <property type="entry name" value="GlcNAc"/>
    <property type="match status" value="1"/>
</dbReference>
<evidence type="ECO:0000313" key="2">
    <source>
        <dbReference type="EMBL" id="KAK9837581.1"/>
    </source>
</evidence>
<dbReference type="AlphaFoldDB" id="A0AAW1RWV4"/>
<keyword evidence="1" id="KW-0732">Signal</keyword>
<comment type="caution">
    <text evidence="2">The sequence shown here is derived from an EMBL/GenBank/DDBJ whole genome shotgun (WGS) entry which is preliminary data.</text>
</comment>
<protein>
    <submittedName>
        <fullName evidence="2">Uncharacterized protein</fullName>
    </submittedName>
</protein>
<dbReference type="InterPro" id="IPR021067">
    <property type="entry name" value="Glycosyltransferase"/>
</dbReference>
<gene>
    <name evidence="2" type="ORF">WJX74_000836</name>
</gene>
<feature type="signal peptide" evidence="1">
    <location>
        <begin position="1"/>
        <end position="28"/>
    </location>
</feature>
<dbReference type="PANTHER" id="PTHR34496:SF10">
    <property type="entry name" value="GLCNAC TRANSFERASE"/>
    <property type="match status" value="1"/>
</dbReference>
<dbReference type="InterPro" id="IPR029044">
    <property type="entry name" value="Nucleotide-diphossugar_trans"/>
</dbReference>
<evidence type="ECO:0000256" key="1">
    <source>
        <dbReference type="SAM" id="SignalP"/>
    </source>
</evidence>
<dbReference type="Gene3D" id="3.90.550.10">
    <property type="entry name" value="Spore Coat Polysaccharide Biosynthesis Protein SpsA, Chain A"/>
    <property type="match status" value="1"/>
</dbReference>
<proteinExistence type="predicted"/>
<feature type="chain" id="PRO_5043777440" evidence="1">
    <location>
        <begin position="29"/>
        <end position="394"/>
    </location>
</feature>
<organism evidence="2 3">
    <name type="scientific">Apatococcus lobatus</name>
    <dbReference type="NCBI Taxonomy" id="904363"/>
    <lineage>
        <taxon>Eukaryota</taxon>
        <taxon>Viridiplantae</taxon>
        <taxon>Chlorophyta</taxon>
        <taxon>core chlorophytes</taxon>
        <taxon>Trebouxiophyceae</taxon>
        <taxon>Chlorellales</taxon>
        <taxon>Chlorellaceae</taxon>
        <taxon>Apatococcus</taxon>
    </lineage>
</organism>
<reference evidence="2 3" key="1">
    <citation type="journal article" date="2024" name="Nat. Commun.">
        <title>Phylogenomics reveals the evolutionary origins of lichenization in chlorophyte algae.</title>
        <authorList>
            <person name="Puginier C."/>
            <person name="Libourel C."/>
            <person name="Otte J."/>
            <person name="Skaloud P."/>
            <person name="Haon M."/>
            <person name="Grisel S."/>
            <person name="Petersen M."/>
            <person name="Berrin J.G."/>
            <person name="Delaux P.M."/>
            <person name="Dal Grande F."/>
            <person name="Keller J."/>
        </authorList>
    </citation>
    <scope>NUCLEOTIDE SEQUENCE [LARGE SCALE GENOMIC DNA]</scope>
    <source>
        <strain evidence="2 3">SAG 2145</strain>
    </source>
</reference>
<name>A0AAW1RWV4_9CHLO</name>
<sequence>MRSGTRSSRTTFACWLCPLLLIALTCLAHWRIHLSLTSLDYARSHPRIDDFGDSREAGSYSTPHAAARKALTERSVTADAEQSQQPTIFVSVAAYRDDECKDTISDLFSTALFPGRIQVGVCQQVRLSDELCWNTTMRRSRQVRIATIPYFAGKGPCHARYVASTLYQGEDFYLQIDSHMRFGVSWDQHLIDMVVNSSDQRAVFSHYPHDVPQMTSGLAVGNNVPRMCDAYFDNATGFPFFKTVQQNMQPGDHRPAAFTAAGLLFARADVLAEVPFDPELDLVFIGEEILYSARLWTHGWNMYTPDRNICWHHYNRSTRPNVWGDIPGWYERQAQGNSRVRYMLGLQPDPPAGQALASLDYYGMGFKRTLNDFWQYAGLDVARRKTWTREKFCP</sequence>